<evidence type="ECO:0000256" key="1">
    <source>
        <dbReference type="SAM" id="MobiDB-lite"/>
    </source>
</evidence>
<feature type="transmembrane region" description="Helical" evidence="2">
    <location>
        <begin position="167"/>
        <end position="191"/>
    </location>
</feature>
<organism evidence="3">
    <name type="scientific">Zooxanthella nutricula</name>
    <dbReference type="NCBI Taxonomy" id="1333877"/>
    <lineage>
        <taxon>Eukaryota</taxon>
        <taxon>Sar</taxon>
        <taxon>Alveolata</taxon>
        <taxon>Dinophyceae</taxon>
        <taxon>Peridiniales</taxon>
        <taxon>Peridiniales incertae sedis</taxon>
        <taxon>Zooxanthella</taxon>
    </lineage>
</organism>
<feature type="compositionally biased region" description="Gly residues" evidence="1">
    <location>
        <begin position="1"/>
        <end position="10"/>
    </location>
</feature>
<feature type="region of interest" description="Disordered" evidence="1">
    <location>
        <begin position="1"/>
        <end position="34"/>
    </location>
</feature>
<feature type="transmembrane region" description="Helical" evidence="2">
    <location>
        <begin position="509"/>
        <end position="537"/>
    </location>
</feature>
<protein>
    <recommendedName>
        <fullName evidence="4">Transmembrane protein</fullName>
    </recommendedName>
</protein>
<proteinExistence type="predicted"/>
<dbReference type="EMBL" id="HBGW01100490">
    <property type="protein sequence ID" value="CAD9645776.1"/>
    <property type="molecule type" value="Transcribed_RNA"/>
</dbReference>
<reference evidence="3" key="1">
    <citation type="submission" date="2021-01" db="EMBL/GenBank/DDBJ databases">
        <authorList>
            <person name="Corre E."/>
            <person name="Pelletier E."/>
            <person name="Niang G."/>
            <person name="Scheremetjew M."/>
            <person name="Finn R."/>
            <person name="Kale V."/>
            <person name="Holt S."/>
            <person name="Cochrane G."/>
            <person name="Meng A."/>
            <person name="Brown T."/>
            <person name="Cohen L."/>
        </authorList>
    </citation>
    <scope>NUCLEOTIDE SEQUENCE</scope>
    <source>
        <strain evidence="3">RCC3387</strain>
    </source>
</reference>
<keyword evidence="2" id="KW-0472">Membrane</keyword>
<keyword evidence="2" id="KW-1133">Transmembrane helix</keyword>
<feature type="transmembrane region" description="Helical" evidence="2">
    <location>
        <begin position="308"/>
        <end position="330"/>
    </location>
</feature>
<keyword evidence="2" id="KW-0812">Transmembrane</keyword>
<feature type="transmembrane region" description="Helical" evidence="2">
    <location>
        <begin position="472"/>
        <end position="497"/>
    </location>
</feature>
<evidence type="ECO:0000256" key="2">
    <source>
        <dbReference type="SAM" id="Phobius"/>
    </source>
</evidence>
<feature type="transmembrane region" description="Helical" evidence="2">
    <location>
        <begin position="130"/>
        <end position="155"/>
    </location>
</feature>
<accession>A0A7S2VRL0</accession>
<feature type="transmembrane region" description="Helical" evidence="2">
    <location>
        <begin position="543"/>
        <end position="564"/>
    </location>
</feature>
<dbReference type="AlphaFoldDB" id="A0A7S2VRL0"/>
<gene>
    <name evidence="3" type="ORF">BRAN1462_LOCUS63598</name>
</gene>
<feature type="transmembrane region" description="Helical" evidence="2">
    <location>
        <begin position="271"/>
        <end position="296"/>
    </location>
</feature>
<evidence type="ECO:0008006" key="4">
    <source>
        <dbReference type="Google" id="ProtNLM"/>
    </source>
</evidence>
<name>A0A7S2VRL0_9DINO</name>
<evidence type="ECO:0000313" key="3">
    <source>
        <dbReference type="EMBL" id="CAD9645776.1"/>
    </source>
</evidence>
<sequence>MAGGGGGAAGGTEDPSSPLGQEGRGSQGPRSNRSLRDCEALKRAGLFRAALVSDVLSNFAAVFAEGVKAVAAVGGADRLLTSAASPEDGGDEHRVADEVFYSSPVTSGVDFFISHVWTTARWQKHLGLCYYVNVGTASVAAVFTWLGAAAVLIALRGYAAYGGQGGLLVPCLVYLPVAVFVAFFVFGHAVVPWLARKQAWLDKLCIHQSRTELKCDGVSALPTFVLNSSRLLILWSETYFERLWCNVELATFCTVHGAHNVDFMPMWLAPWVLTTIALDLVAISLMDHFLWLIPVCGDFFAARLGDSYPLLVGWLTQTFGIGLAISLAYIPMTPFSLYSFSKKIEAHDLMMSHMRGYRFAAAKCTVESDRVGVRQLIERLFQNQPHLGFDPEAPQTDPIQRFDRYINTDFAEAIAGQVGGVTRLPYSTCCLAFMPLMFESLANVIGCDSMPCEMSYNSEGYASIPHFMLTNAAMWCFGNVLIYPTTYPVMLTGLVWCRRKLGHAPQRSCMASFAVMVGSYLYMGFLMGAVCGVIGIFSITQDVMYGVILMVVTAVLAWWNYVLFKTSP</sequence>